<dbReference type="GO" id="GO:0005198">
    <property type="term" value="F:structural molecule activity"/>
    <property type="evidence" value="ECO:0007669"/>
    <property type="project" value="InterPro"/>
</dbReference>
<protein>
    <submittedName>
        <fullName evidence="4">VP6</fullName>
    </submittedName>
</protein>
<evidence type="ECO:0000256" key="1">
    <source>
        <dbReference type="ARBA" id="ARBA00004328"/>
    </source>
</evidence>
<proteinExistence type="predicted"/>
<feature type="region of interest" description="Disordered" evidence="3">
    <location>
        <begin position="32"/>
        <end position="85"/>
    </location>
</feature>
<organism evidence="4 5">
    <name type="scientific">Wallal virus</name>
    <dbReference type="NCBI Taxonomy" id="40061"/>
    <lineage>
        <taxon>Viruses</taxon>
        <taxon>Riboviria</taxon>
        <taxon>Orthornavirae</taxon>
        <taxon>Duplornaviricota</taxon>
        <taxon>Resentoviricetes</taxon>
        <taxon>Reovirales</taxon>
        <taxon>Sedoreoviridae</taxon>
        <taxon>Orbivirus</taxon>
        <taxon>Orbivirus betamitchellense</taxon>
    </lineage>
</organism>
<feature type="compositionally biased region" description="Basic and acidic residues" evidence="3">
    <location>
        <begin position="218"/>
        <end position="232"/>
    </location>
</feature>
<dbReference type="EMBL" id="KJ495753">
    <property type="protein sequence ID" value="AIT55710.1"/>
    <property type="molecule type" value="Genomic_RNA"/>
</dbReference>
<evidence type="ECO:0000313" key="4">
    <source>
        <dbReference type="EMBL" id="AIT55710.1"/>
    </source>
</evidence>
<feature type="region of interest" description="Disordered" evidence="3">
    <location>
        <begin position="189"/>
        <end position="232"/>
    </location>
</feature>
<dbReference type="InterPro" id="IPR001399">
    <property type="entry name" value="Orbi_VP6"/>
</dbReference>
<name>A0A097I4E2_9REOV</name>
<evidence type="ECO:0000313" key="5">
    <source>
        <dbReference type="Proteomes" id="UP000144876"/>
    </source>
</evidence>
<comment type="subcellular location">
    <subcellularLocation>
        <location evidence="1">Virion</location>
    </subcellularLocation>
</comment>
<dbReference type="Proteomes" id="UP000144876">
    <property type="component" value="Genome"/>
</dbReference>
<sequence>MSTVVLLAPGDVIQNSIPELKERRIQFRVKAWEKEDGSDAKNGDSGVSKQSGDGSGAIATAGENNKEEEKRGSNGGGDGVNKGLLKGKDQLGDVLTERGRDIQGDSGNRAGAQAAKERTYVVLVDKIAQAIKAKLGGDVGVLANITDASETRILVLDRHVLKELGLDQEVIAQQKEVLQKIKRVNNDSKKIKVRGKKDQHNDKKEKDKSNGKEEEEGKETTKKNEVEPKKEDEGYTSKYEEVYSYKKLDELVGKKDRKEEVFTARSSGVRLVSNDIKDVAIATAYYTCPTGDTNWKEVARKAAEQSNIMAYAGKGENSKEEFIHLIDHL</sequence>
<dbReference type="Pfam" id="PF01516">
    <property type="entry name" value="Orbi_VP6"/>
    <property type="match status" value="1"/>
</dbReference>
<evidence type="ECO:0000256" key="3">
    <source>
        <dbReference type="SAM" id="MobiDB-lite"/>
    </source>
</evidence>
<accession>A0A097I4E2</accession>
<dbReference type="GO" id="GO:0019028">
    <property type="term" value="C:viral capsid"/>
    <property type="evidence" value="ECO:0007669"/>
    <property type="project" value="InterPro"/>
</dbReference>
<feature type="compositionally biased region" description="Basic and acidic residues" evidence="3">
    <location>
        <begin position="189"/>
        <end position="212"/>
    </location>
</feature>
<reference evidence="4 5" key="1">
    <citation type="journal article" date="2014" name="PLoS ONE">
        <title>Full genome characterization of the culicoides-borne marsupial orbiviruses: wallal virus, mudjinbarry virus and warrego viruses.</title>
        <authorList>
            <person name="Belaganahalli M.N."/>
            <person name="Maan S."/>
            <person name="Maan N.S."/>
            <person name="Pritchard I."/>
            <person name="Kirkland P.D."/>
            <person name="Brownlie J."/>
            <person name="Attoui H."/>
            <person name="Mertens P.P."/>
        </authorList>
    </citation>
    <scope>NUCLEOTIDE SEQUENCE [LARGE SCALE GENOMIC DNA]</scope>
    <source>
        <strain evidence="4">AUS1978/09</strain>
    </source>
</reference>
<evidence type="ECO:0000256" key="2">
    <source>
        <dbReference type="ARBA" id="ARBA00022844"/>
    </source>
</evidence>
<feature type="compositionally biased region" description="Basic and acidic residues" evidence="3">
    <location>
        <begin position="32"/>
        <end position="42"/>
    </location>
</feature>
<keyword evidence="2" id="KW-0946">Virion</keyword>